<keyword evidence="2" id="KW-1185">Reference proteome</keyword>
<protein>
    <submittedName>
        <fullName evidence="1">Uncharacterized protein</fullName>
    </submittedName>
</protein>
<dbReference type="Proteomes" id="UP000799755">
    <property type="component" value="Unassembled WGS sequence"/>
</dbReference>
<evidence type="ECO:0000313" key="1">
    <source>
        <dbReference type="EMBL" id="KAF2466639.1"/>
    </source>
</evidence>
<name>A0ACB6QI07_9PLEO</name>
<gene>
    <name evidence="1" type="ORF">BDR25DRAFT_327985</name>
</gene>
<dbReference type="EMBL" id="MU003524">
    <property type="protein sequence ID" value="KAF2466639.1"/>
    <property type="molecule type" value="Genomic_DNA"/>
</dbReference>
<comment type="caution">
    <text evidence="1">The sequence shown here is derived from an EMBL/GenBank/DDBJ whole genome shotgun (WGS) entry which is preliminary data.</text>
</comment>
<accession>A0ACB6QI07</accession>
<proteinExistence type="predicted"/>
<organism evidence="1 2">
    <name type="scientific">Lindgomyces ingoldianus</name>
    <dbReference type="NCBI Taxonomy" id="673940"/>
    <lineage>
        <taxon>Eukaryota</taxon>
        <taxon>Fungi</taxon>
        <taxon>Dikarya</taxon>
        <taxon>Ascomycota</taxon>
        <taxon>Pezizomycotina</taxon>
        <taxon>Dothideomycetes</taxon>
        <taxon>Pleosporomycetidae</taxon>
        <taxon>Pleosporales</taxon>
        <taxon>Lindgomycetaceae</taxon>
        <taxon>Lindgomyces</taxon>
    </lineage>
</organism>
<reference evidence="1" key="1">
    <citation type="journal article" date="2020" name="Stud. Mycol.">
        <title>101 Dothideomycetes genomes: a test case for predicting lifestyles and emergence of pathogens.</title>
        <authorList>
            <person name="Haridas S."/>
            <person name="Albert R."/>
            <person name="Binder M."/>
            <person name="Bloem J."/>
            <person name="Labutti K."/>
            <person name="Salamov A."/>
            <person name="Andreopoulos B."/>
            <person name="Baker S."/>
            <person name="Barry K."/>
            <person name="Bills G."/>
            <person name="Bluhm B."/>
            <person name="Cannon C."/>
            <person name="Castanera R."/>
            <person name="Culley D."/>
            <person name="Daum C."/>
            <person name="Ezra D."/>
            <person name="Gonzalez J."/>
            <person name="Henrissat B."/>
            <person name="Kuo A."/>
            <person name="Liang C."/>
            <person name="Lipzen A."/>
            <person name="Lutzoni F."/>
            <person name="Magnuson J."/>
            <person name="Mondo S."/>
            <person name="Nolan M."/>
            <person name="Ohm R."/>
            <person name="Pangilinan J."/>
            <person name="Park H.-J."/>
            <person name="Ramirez L."/>
            <person name="Alfaro M."/>
            <person name="Sun H."/>
            <person name="Tritt A."/>
            <person name="Yoshinaga Y."/>
            <person name="Zwiers L.-H."/>
            <person name="Turgeon B."/>
            <person name="Goodwin S."/>
            <person name="Spatafora J."/>
            <person name="Crous P."/>
            <person name="Grigoriev I."/>
        </authorList>
    </citation>
    <scope>NUCLEOTIDE SEQUENCE</scope>
    <source>
        <strain evidence="1">ATCC 200398</strain>
    </source>
</reference>
<evidence type="ECO:0000313" key="2">
    <source>
        <dbReference type="Proteomes" id="UP000799755"/>
    </source>
</evidence>
<sequence length="559" mass="62815">MVPFSRDNCFVGREDIIAEVSKHRASQTHTRVALVGLGGVGKSQVAIEYAYRVQKAEPHTRVVWIHASNPTRFRQGYRDIAYKLLLPGWEDSKADVLQLVYAWLSDRRNGQWLMILDNVDDNSVFFGDDEDNAGPLQTVDAADYSGPLESFLPQTANGMIVITSRNKTAAVNLVGGTGGIVQVKPMEEEDALALLRTRVPFSESSRVDAEALVRMLEWIPLAITHAATYIETRAATTTVSTYLELFRESEANQMHLLGKKELKDIRRDHSIRHAVIATWQISFKYIQKTAPSAADLLAMMSMFDKQGIPRWLLQTNSVSQLDFDDALAPLLSFSLVRTEIGEQALEMHRLVQLSMRTWLEAEKELSKWVKESVRALSAAFPSGEYKTWEECEVLLPHVKEIISHATEDEEDLLNQAKSALRAGWYLLLRGEYRVAEGFLRVSTDTREKVLGPEHPSTLTSMSNLAGYEEAESMNRQTLARREKVLGPEHPDTLTSVYCLAHLLANQHCYSESLALYERACAGYQTVLGTDHPTSRTCRQHYAKATMHATEEQGRSALCT</sequence>